<comment type="similarity">
    <text evidence="1">Belongs to the Mu gp47/PBSX XkdT family.</text>
</comment>
<dbReference type="InterPro" id="IPR006949">
    <property type="entry name" value="Barrel_Baseplate_J-like"/>
</dbReference>
<feature type="domain" description="Baseplate J-like central" evidence="3">
    <location>
        <begin position="205"/>
        <end position="275"/>
    </location>
</feature>
<dbReference type="InterPro" id="IPR058530">
    <property type="entry name" value="Baseplate_J-like_C"/>
</dbReference>
<dbReference type="Pfam" id="PF26079">
    <property type="entry name" value="Baseplate_J_C"/>
    <property type="match status" value="1"/>
</dbReference>
<name>A0A1H0P8P6_SELRU</name>
<dbReference type="Proteomes" id="UP000182412">
    <property type="component" value="Unassembled WGS sequence"/>
</dbReference>
<reference evidence="5 6" key="1">
    <citation type="submission" date="2016-10" db="EMBL/GenBank/DDBJ databases">
        <authorList>
            <person name="de Groot N.N."/>
        </authorList>
    </citation>
    <scope>NUCLEOTIDE SEQUENCE [LARGE SCALE GENOMIC DNA]</scope>
    <source>
        <strain evidence="5 6">S137</strain>
    </source>
</reference>
<evidence type="ECO:0000313" key="6">
    <source>
        <dbReference type="Proteomes" id="UP000182412"/>
    </source>
</evidence>
<feature type="domain" description="Baseplate protein J-like barrel" evidence="2">
    <location>
        <begin position="99"/>
        <end position="183"/>
    </location>
</feature>
<dbReference type="Pfam" id="PF26078">
    <property type="entry name" value="Baseplate_J_M"/>
    <property type="match status" value="1"/>
</dbReference>
<dbReference type="InterPro" id="IPR052399">
    <property type="entry name" value="Phage_Baseplate_Assmbl_Protein"/>
</dbReference>
<evidence type="ECO:0000256" key="1">
    <source>
        <dbReference type="ARBA" id="ARBA00038087"/>
    </source>
</evidence>
<dbReference type="PANTHER" id="PTHR37829:SF3">
    <property type="entry name" value="PROTEIN JAYE-RELATED"/>
    <property type="match status" value="1"/>
</dbReference>
<dbReference type="InterPro" id="IPR014507">
    <property type="entry name" value="Baseplate_assembly_J_pred"/>
</dbReference>
<dbReference type="OrthoDB" id="9793802at2"/>
<evidence type="ECO:0000313" key="5">
    <source>
        <dbReference type="EMBL" id="SDP01058.1"/>
    </source>
</evidence>
<dbReference type="EMBL" id="FNJQ01000004">
    <property type="protein sequence ID" value="SDP01058.1"/>
    <property type="molecule type" value="Genomic_DNA"/>
</dbReference>
<dbReference type="AlphaFoldDB" id="A0A1H0P8P6"/>
<proteinExistence type="inferred from homology"/>
<protein>
    <submittedName>
        <fullName evidence="5">Phage-related baseplate assembly protein</fullName>
    </submittedName>
</protein>
<dbReference type="InterPro" id="IPR058531">
    <property type="entry name" value="Baseplate_J_M"/>
</dbReference>
<accession>A0A1H0P8P6</accession>
<feature type="domain" description="Baseplate J-like C-terminal" evidence="4">
    <location>
        <begin position="282"/>
        <end position="364"/>
    </location>
</feature>
<evidence type="ECO:0000259" key="3">
    <source>
        <dbReference type="Pfam" id="PF26078"/>
    </source>
</evidence>
<gene>
    <name evidence="5" type="ORF">SAMN05216366_104148</name>
</gene>
<dbReference type="PANTHER" id="PTHR37829">
    <property type="entry name" value="PHAGE-LIKE ELEMENT PBSX PROTEIN XKDT"/>
    <property type="match status" value="1"/>
</dbReference>
<evidence type="ECO:0000259" key="2">
    <source>
        <dbReference type="Pfam" id="PF04865"/>
    </source>
</evidence>
<organism evidence="5 6">
    <name type="scientific">Selenomonas ruminantium</name>
    <dbReference type="NCBI Taxonomy" id="971"/>
    <lineage>
        <taxon>Bacteria</taxon>
        <taxon>Bacillati</taxon>
        <taxon>Bacillota</taxon>
        <taxon>Negativicutes</taxon>
        <taxon>Selenomonadales</taxon>
        <taxon>Selenomonadaceae</taxon>
        <taxon>Selenomonas</taxon>
    </lineage>
</organism>
<dbReference type="RefSeq" id="WP_074571493.1">
    <property type="nucleotide sequence ID" value="NZ_FNJQ01000004.1"/>
</dbReference>
<dbReference type="PIRSF" id="PIRSF020481">
    <property type="entry name" value="BAP"/>
    <property type="match status" value="1"/>
</dbReference>
<sequence>MKLADLPDIDFVDIDATEVEESLFNAYTAITGRTLKQADPIRLFILFIADIIIRLLNKINDTGKQNLYKYSRGDNLDNLAANAWITRIPASAATTTMQVTLSGERSAETVIPAGTRISPESNIYFATDTALIIPAGETTGTVAATCLTVGTAGNNYNAGEIDQVVDPVPYVASMVNLTKSEGGADAESDDALRERIWEAPEALSVAGPEGAYKAKTKAINSAIVDVDVYSPSAGVVQITPLLTDGTIPETELLAEVEAALSAKEVRPLTDNVVAAAPTAVSYDVDATYYIDADVDATAVQTNVADAVAAYTAWQRAALGRDINPSRLIQMLMSVSGVKRVDVTAPVFTEVARTEVALADNVSVTMAGSESE</sequence>
<evidence type="ECO:0000259" key="4">
    <source>
        <dbReference type="Pfam" id="PF26079"/>
    </source>
</evidence>
<dbReference type="Pfam" id="PF04865">
    <property type="entry name" value="Baseplate_J"/>
    <property type="match status" value="1"/>
</dbReference>